<dbReference type="GO" id="GO:0061640">
    <property type="term" value="P:cytoskeleton-dependent cytokinesis"/>
    <property type="evidence" value="ECO:0007669"/>
    <property type="project" value="InterPro"/>
</dbReference>
<evidence type="ECO:0000313" key="1">
    <source>
        <dbReference type="EMBL" id="CAE1169035.1"/>
    </source>
</evidence>
<accession>A0A812B0A7</accession>
<dbReference type="EMBL" id="CAHIKZ030000335">
    <property type="protein sequence ID" value="CAE1169035.1"/>
    <property type="molecule type" value="Genomic_DNA"/>
</dbReference>
<keyword evidence="2" id="KW-1185">Reference proteome</keyword>
<dbReference type="PANTHER" id="PTHR28360">
    <property type="entry name" value="DYNACTIN SUBUNIT 3"/>
    <property type="match status" value="1"/>
</dbReference>
<dbReference type="Proteomes" id="UP000597762">
    <property type="component" value="Unassembled WGS sequence"/>
</dbReference>
<sequence>MAATIDILEERVKNLENLVFGSSDKDVECPKGKPANVKCVESLHNVHSKMMVSVAGHKNIAESFSKLAQIEKYLDPEYTDELTITQPAKLEMILAEENLIKQTASSMEELKCLEEVISSEHIKGTPFFSCKFKNTPSISAIHLCLLYLLYQHEKKNLLHVLNL</sequence>
<organism evidence="1 2">
    <name type="scientific">Acanthosepion pharaonis</name>
    <name type="common">Pharaoh cuttlefish</name>
    <name type="synonym">Sepia pharaonis</name>
    <dbReference type="NCBI Taxonomy" id="158019"/>
    <lineage>
        <taxon>Eukaryota</taxon>
        <taxon>Metazoa</taxon>
        <taxon>Spiralia</taxon>
        <taxon>Lophotrochozoa</taxon>
        <taxon>Mollusca</taxon>
        <taxon>Cephalopoda</taxon>
        <taxon>Coleoidea</taxon>
        <taxon>Decapodiformes</taxon>
        <taxon>Sepiida</taxon>
        <taxon>Sepiina</taxon>
        <taxon>Sepiidae</taxon>
        <taxon>Acanthosepion</taxon>
    </lineage>
</organism>
<dbReference type="Pfam" id="PF07426">
    <property type="entry name" value="Dynactin_p22"/>
    <property type="match status" value="1"/>
</dbReference>
<gene>
    <name evidence="1" type="ORF">SPHA_10411</name>
</gene>
<dbReference type="PANTHER" id="PTHR28360:SF1">
    <property type="entry name" value="DYNACTIN SUBUNIT 3"/>
    <property type="match status" value="1"/>
</dbReference>
<dbReference type="AlphaFoldDB" id="A0A812B0A7"/>
<dbReference type="OrthoDB" id="16729at2759"/>
<dbReference type="GO" id="GO:0005869">
    <property type="term" value="C:dynactin complex"/>
    <property type="evidence" value="ECO:0007669"/>
    <property type="project" value="InterPro"/>
</dbReference>
<reference evidence="1" key="1">
    <citation type="submission" date="2021-01" db="EMBL/GenBank/DDBJ databases">
        <authorList>
            <person name="Li R."/>
            <person name="Bekaert M."/>
        </authorList>
    </citation>
    <scope>NUCLEOTIDE SEQUENCE</scope>
    <source>
        <strain evidence="1">Farmed</strain>
    </source>
</reference>
<protein>
    <submittedName>
        <fullName evidence="1">DCTN3</fullName>
    </submittedName>
</protein>
<evidence type="ECO:0000313" key="2">
    <source>
        <dbReference type="Proteomes" id="UP000597762"/>
    </source>
</evidence>
<name>A0A812B0A7_ACAPH</name>
<comment type="caution">
    <text evidence="1">The sequence shown here is derived from an EMBL/GenBank/DDBJ whole genome shotgun (WGS) entry which is preliminary data.</text>
</comment>
<proteinExistence type="predicted"/>
<dbReference type="InterPro" id="IPR009991">
    <property type="entry name" value="DCTN3"/>
</dbReference>